<name>A0A2V2ZXE3_9BACI</name>
<accession>A0A2V2ZXE3</accession>
<proteinExistence type="predicted"/>
<dbReference type="EMBL" id="QGTW01000006">
    <property type="protein sequence ID" value="PWW28350.1"/>
    <property type="molecule type" value="Genomic_DNA"/>
</dbReference>
<dbReference type="SUPFAM" id="SSF55729">
    <property type="entry name" value="Acyl-CoA N-acyltransferases (Nat)"/>
    <property type="match status" value="1"/>
</dbReference>
<dbReference type="InterPro" id="IPR000182">
    <property type="entry name" value="GNAT_dom"/>
</dbReference>
<dbReference type="Proteomes" id="UP000247150">
    <property type="component" value="Unassembled WGS sequence"/>
</dbReference>
<organism evidence="2 3">
    <name type="scientific">Cytobacillus oceanisediminis</name>
    <dbReference type="NCBI Taxonomy" id="665099"/>
    <lineage>
        <taxon>Bacteria</taxon>
        <taxon>Bacillati</taxon>
        <taxon>Bacillota</taxon>
        <taxon>Bacilli</taxon>
        <taxon>Bacillales</taxon>
        <taxon>Bacillaceae</taxon>
        <taxon>Cytobacillus</taxon>
    </lineage>
</organism>
<dbReference type="Gene3D" id="3.40.630.30">
    <property type="match status" value="1"/>
</dbReference>
<evidence type="ECO:0000313" key="3">
    <source>
        <dbReference type="Proteomes" id="UP000247150"/>
    </source>
</evidence>
<reference evidence="2 3" key="1">
    <citation type="submission" date="2018-05" db="EMBL/GenBank/DDBJ databases">
        <title>Freshwater and sediment microbial communities from various areas in North America, analyzing microbe dynamics in response to fracking.</title>
        <authorList>
            <person name="Lamendella R."/>
        </authorList>
    </citation>
    <scope>NUCLEOTIDE SEQUENCE [LARGE SCALE GENOMIC DNA]</scope>
    <source>
        <strain evidence="2 3">15_TX</strain>
    </source>
</reference>
<gene>
    <name evidence="2" type="ORF">DFO73_106166</name>
</gene>
<keyword evidence="2" id="KW-0808">Transferase</keyword>
<dbReference type="Pfam" id="PF13302">
    <property type="entry name" value="Acetyltransf_3"/>
    <property type="match status" value="1"/>
</dbReference>
<protein>
    <submittedName>
        <fullName evidence="2">Acetyltransferase (GNAT) family protein</fullName>
    </submittedName>
</protein>
<dbReference type="RefSeq" id="WP_309043131.1">
    <property type="nucleotide sequence ID" value="NZ_QGTW01000006.1"/>
</dbReference>
<feature type="domain" description="N-acetyltransferase" evidence="1">
    <location>
        <begin position="15"/>
        <end position="72"/>
    </location>
</feature>
<dbReference type="InterPro" id="IPR016181">
    <property type="entry name" value="Acyl_CoA_acyltransferase"/>
</dbReference>
<evidence type="ECO:0000313" key="2">
    <source>
        <dbReference type="EMBL" id="PWW28350.1"/>
    </source>
</evidence>
<sequence>MKSVNFNVPKLETVRLMLRKLTLGDLEDMHTYTSSIEVTKYVPFPDQKSLADIEAFIQDVMEQYENNKTAPWG</sequence>
<evidence type="ECO:0000259" key="1">
    <source>
        <dbReference type="Pfam" id="PF13302"/>
    </source>
</evidence>
<dbReference type="AlphaFoldDB" id="A0A2V2ZXE3"/>
<dbReference type="GO" id="GO:0016747">
    <property type="term" value="F:acyltransferase activity, transferring groups other than amino-acyl groups"/>
    <property type="evidence" value="ECO:0007669"/>
    <property type="project" value="InterPro"/>
</dbReference>
<comment type="caution">
    <text evidence="2">The sequence shown here is derived from an EMBL/GenBank/DDBJ whole genome shotgun (WGS) entry which is preliminary data.</text>
</comment>